<dbReference type="GO" id="GO:0004803">
    <property type="term" value="F:transposase activity"/>
    <property type="evidence" value="ECO:0007669"/>
    <property type="project" value="InterPro"/>
</dbReference>
<evidence type="ECO:0000256" key="1">
    <source>
        <dbReference type="ARBA" id="ARBA00002286"/>
    </source>
</evidence>
<dbReference type="SUPFAM" id="SSF53098">
    <property type="entry name" value="Ribonuclease H-like"/>
    <property type="match status" value="1"/>
</dbReference>
<gene>
    <name evidence="3" type="ORF">DIW15_05255</name>
</gene>
<sequence length="380" mass="44005">MAKANKKFDEDFKKTILDLNQSGQSVEELAEQYGIARQTIYRWKKLHTKNEATGMTEAEILAMKKEMARMQEENTIPKKGFNHIRSKVKMSDVFEFIQSNVHDHDVKQMCTVLEAPKSSYYDWKKKNPSKRQSENKRLNRLISGIYFENKGIYGAPKIHKILVGRGESSSLKKVQILMRKLGLRSVTLKKYKPGKQAKVKSEGRKNLLNQDFTTTSINQKWVTDITYIHTLKDGWTYLSTIQDLHTKKVIGWKFGKQMTKELVIETLDHALLHQTPSENLIIHSDLGSQYTSEAYEAKLNELNIRHSFSRKGCPYDNAGIESFHASLKKEEVYPSKAYENFEAAHLALFQYIEGFYNRKRIHSSINYLTPNQMEELALQA</sequence>
<dbReference type="GO" id="GO:0003677">
    <property type="term" value="F:DNA binding"/>
    <property type="evidence" value="ECO:0007669"/>
    <property type="project" value="InterPro"/>
</dbReference>
<reference evidence="3 4" key="1">
    <citation type="journal article" date="2018" name="Nat. Biotechnol.">
        <title>A standardized bacterial taxonomy based on genome phylogeny substantially revises the tree of life.</title>
        <authorList>
            <person name="Parks D.H."/>
            <person name="Chuvochina M."/>
            <person name="Waite D.W."/>
            <person name="Rinke C."/>
            <person name="Skarshewski A."/>
            <person name="Chaumeil P.A."/>
            <person name="Hugenholtz P."/>
        </authorList>
    </citation>
    <scope>NUCLEOTIDE SEQUENCE [LARGE SCALE GENOMIC DNA]</scope>
    <source>
        <strain evidence="3">UBA11306</strain>
    </source>
</reference>
<dbReference type="InterPro" id="IPR025948">
    <property type="entry name" value="HTH-like_dom"/>
</dbReference>
<evidence type="ECO:0000313" key="4">
    <source>
        <dbReference type="Proteomes" id="UP000262195"/>
    </source>
</evidence>
<dbReference type="PANTHER" id="PTHR46889">
    <property type="entry name" value="TRANSPOSASE INSF FOR INSERTION SEQUENCE IS3B-RELATED"/>
    <property type="match status" value="1"/>
</dbReference>
<name>A0A3D4S5H9_9ENTE</name>
<dbReference type="NCBIfam" id="NF033516">
    <property type="entry name" value="transpos_IS3"/>
    <property type="match status" value="1"/>
</dbReference>
<comment type="function">
    <text evidence="1">Involved in the transposition of the insertion sequence.</text>
</comment>
<dbReference type="AlphaFoldDB" id="A0A3D4S5H9"/>
<dbReference type="Pfam" id="PF00665">
    <property type="entry name" value="rve"/>
    <property type="match status" value="1"/>
</dbReference>
<dbReference type="InterPro" id="IPR012337">
    <property type="entry name" value="RNaseH-like_sf"/>
</dbReference>
<evidence type="ECO:0000313" key="3">
    <source>
        <dbReference type="EMBL" id="HCS94095.1"/>
    </source>
</evidence>
<organism evidence="3 4">
    <name type="scientific">Bavariicoccus seileri</name>
    <dbReference type="NCBI Taxonomy" id="549685"/>
    <lineage>
        <taxon>Bacteria</taxon>
        <taxon>Bacillati</taxon>
        <taxon>Bacillota</taxon>
        <taxon>Bacilli</taxon>
        <taxon>Lactobacillales</taxon>
        <taxon>Enterococcaceae</taxon>
        <taxon>Bavariicoccus</taxon>
    </lineage>
</organism>
<protein>
    <submittedName>
        <fullName evidence="3">IS3 family transposase</fullName>
    </submittedName>
</protein>
<dbReference type="EMBL" id="DQHO01000035">
    <property type="protein sequence ID" value="HCS94095.1"/>
    <property type="molecule type" value="Genomic_DNA"/>
</dbReference>
<dbReference type="Gene3D" id="1.10.10.60">
    <property type="entry name" value="Homeodomain-like"/>
    <property type="match status" value="1"/>
</dbReference>
<dbReference type="GO" id="GO:0015074">
    <property type="term" value="P:DNA integration"/>
    <property type="evidence" value="ECO:0007669"/>
    <property type="project" value="InterPro"/>
</dbReference>
<dbReference type="InterPro" id="IPR009057">
    <property type="entry name" value="Homeodomain-like_sf"/>
</dbReference>
<dbReference type="Pfam" id="PF13276">
    <property type="entry name" value="HTH_21"/>
    <property type="match status" value="1"/>
</dbReference>
<dbReference type="InterPro" id="IPR002514">
    <property type="entry name" value="Transposase_8"/>
</dbReference>
<accession>A0A3D4S5H9</accession>
<dbReference type="InterPro" id="IPR001584">
    <property type="entry name" value="Integrase_cat-core"/>
</dbReference>
<evidence type="ECO:0000259" key="2">
    <source>
        <dbReference type="PROSITE" id="PS50994"/>
    </source>
</evidence>
<dbReference type="PANTHER" id="PTHR46889:SF7">
    <property type="entry name" value="TRANSPOSASE FOR INSERTION SEQUENCE ELEMENT IS904"/>
    <property type="match status" value="1"/>
</dbReference>
<dbReference type="InterPro" id="IPR050900">
    <property type="entry name" value="Transposase_IS3/IS150/IS904"/>
</dbReference>
<feature type="domain" description="Integrase catalytic" evidence="2">
    <location>
        <begin position="212"/>
        <end position="378"/>
    </location>
</feature>
<dbReference type="Pfam" id="PF13333">
    <property type="entry name" value="rve_2"/>
    <property type="match status" value="1"/>
</dbReference>
<dbReference type="GO" id="GO:0006313">
    <property type="term" value="P:DNA transposition"/>
    <property type="evidence" value="ECO:0007669"/>
    <property type="project" value="InterPro"/>
</dbReference>
<dbReference type="InterPro" id="IPR036397">
    <property type="entry name" value="RNaseH_sf"/>
</dbReference>
<dbReference type="Pfam" id="PF01527">
    <property type="entry name" value="HTH_Tnp_1"/>
    <property type="match status" value="1"/>
</dbReference>
<dbReference type="SUPFAM" id="SSF46689">
    <property type="entry name" value="Homeodomain-like"/>
    <property type="match status" value="1"/>
</dbReference>
<dbReference type="Proteomes" id="UP000262195">
    <property type="component" value="Unassembled WGS sequence"/>
</dbReference>
<dbReference type="Gene3D" id="3.30.420.10">
    <property type="entry name" value="Ribonuclease H-like superfamily/Ribonuclease H"/>
    <property type="match status" value="1"/>
</dbReference>
<dbReference type="PROSITE" id="PS50994">
    <property type="entry name" value="INTEGRASE"/>
    <property type="match status" value="1"/>
</dbReference>
<comment type="caution">
    <text evidence="3">The sequence shown here is derived from an EMBL/GenBank/DDBJ whole genome shotgun (WGS) entry which is preliminary data.</text>
</comment>
<proteinExistence type="predicted"/>
<dbReference type="InterPro" id="IPR048020">
    <property type="entry name" value="Transpos_IS3"/>
</dbReference>